<dbReference type="eggNOG" id="ENOG502TJU5">
    <property type="taxonomic scope" value="Eukaryota"/>
</dbReference>
<dbReference type="WBParaSite" id="Csp11.Scaffold630.g16960.t3">
    <property type="protein sequence ID" value="Csp11.Scaffold630.g16960.t3"/>
    <property type="gene ID" value="Csp11.Scaffold630.g16960"/>
</dbReference>
<name>A0A1I7UKT7_9PELO</name>
<evidence type="ECO:0000313" key="1">
    <source>
        <dbReference type="Proteomes" id="UP000095282"/>
    </source>
</evidence>
<evidence type="ECO:0000313" key="2">
    <source>
        <dbReference type="WBParaSite" id="Csp11.Scaffold630.g16960.t3"/>
    </source>
</evidence>
<dbReference type="AlphaFoldDB" id="A0A1I7UKT7"/>
<reference evidence="2" key="1">
    <citation type="submission" date="2016-11" db="UniProtKB">
        <authorList>
            <consortium name="WormBaseParasite"/>
        </authorList>
    </citation>
    <scope>IDENTIFICATION</scope>
</reference>
<sequence length="311" mass="36755">MRDRRSYALNGLCFFENAKEHLEEDDFPEMPIGCIGGISGWHLCLDRISDGRMWYQPSIITNQTPQLQSRYYLDIVKNEGMINVPVVKRIVLNPSFGPLGPFISFDDLIDEKNGYLKFDGLIVEYGFQIEGMLDRDNIWTFNFDDRMFDCQKKANMISFYKDLENGGMKFFRCHKQLLTHHSTYFEFGLPGNRMIELNNEDLQYFDEFLQLSHGARIRQYEYTTQRNLIYAKKYELFNVTQFIDQAMKHGSSPWLLKFTPVTKYNLNHSLAHLLRKYESLDRLVWVLKHFSSTNMSGESMKKCVRRFLELV</sequence>
<proteinExistence type="predicted"/>
<dbReference type="SUPFAM" id="SSF54695">
    <property type="entry name" value="POZ domain"/>
    <property type="match status" value="1"/>
</dbReference>
<dbReference type="Proteomes" id="UP000095282">
    <property type="component" value="Unplaced"/>
</dbReference>
<organism evidence="1 2">
    <name type="scientific">Caenorhabditis tropicalis</name>
    <dbReference type="NCBI Taxonomy" id="1561998"/>
    <lineage>
        <taxon>Eukaryota</taxon>
        <taxon>Metazoa</taxon>
        <taxon>Ecdysozoa</taxon>
        <taxon>Nematoda</taxon>
        <taxon>Chromadorea</taxon>
        <taxon>Rhabditida</taxon>
        <taxon>Rhabditina</taxon>
        <taxon>Rhabditomorpha</taxon>
        <taxon>Rhabditoidea</taxon>
        <taxon>Rhabditidae</taxon>
        <taxon>Peloderinae</taxon>
        <taxon>Caenorhabditis</taxon>
    </lineage>
</organism>
<keyword evidence="1" id="KW-1185">Reference proteome</keyword>
<accession>A0A1I7UKT7</accession>
<protein>
    <submittedName>
        <fullName evidence="2">BTB domain-containing protein</fullName>
    </submittedName>
</protein>
<dbReference type="InterPro" id="IPR011333">
    <property type="entry name" value="SKP1/BTB/POZ_sf"/>
</dbReference>